<feature type="compositionally biased region" description="Polar residues" evidence="6">
    <location>
        <begin position="203"/>
        <end position="217"/>
    </location>
</feature>
<feature type="region of interest" description="Disordered" evidence="6">
    <location>
        <begin position="203"/>
        <end position="226"/>
    </location>
</feature>
<organism evidence="9 10">
    <name type="scientific">Exophiala aquamarina CBS 119918</name>
    <dbReference type="NCBI Taxonomy" id="1182545"/>
    <lineage>
        <taxon>Eukaryota</taxon>
        <taxon>Fungi</taxon>
        <taxon>Dikarya</taxon>
        <taxon>Ascomycota</taxon>
        <taxon>Pezizomycotina</taxon>
        <taxon>Eurotiomycetes</taxon>
        <taxon>Chaetothyriomycetidae</taxon>
        <taxon>Chaetothyriales</taxon>
        <taxon>Herpotrichiellaceae</taxon>
        <taxon>Exophiala</taxon>
    </lineage>
</organism>
<evidence type="ECO:0000256" key="7">
    <source>
        <dbReference type="SAM" id="Phobius"/>
    </source>
</evidence>
<proteinExistence type="inferred from homology"/>
<keyword evidence="4 7" id="KW-0472">Membrane</keyword>
<dbReference type="VEuPathDB" id="FungiDB:A1O9_10437"/>
<accession>A0A072P1B0</accession>
<dbReference type="PANTHER" id="PTHR33048">
    <property type="entry name" value="PTH11-LIKE INTEGRAL MEMBRANE PROTEIN (AFU_ORTHOLOGUE AFUA_5G11245)"/>
    <property type="match status" value="1"/>
</dbReference>
<dbReference type="Pfam" id="PF20684">
    <property type="entry name" value="Fung_rhodopsin"/>
    <property type="match status" value="1"/>
</dbReference>
<dbReference type="InterPro" id="IPR049326">
    <property type="entry name" value="Rhodopsin_dom_fungi"/>
</dbReference>
<evidence type="ECO:0000256" key="3">
    <source>
        <dbReference type="ARBA" id="ARBA00022989"/>
    </source>
</evidence>
<keyword evidence="10" id="KW-1185">Reference proteome</keyword>
<comment type="caution">
    <text evidence="9">The sequence shown here is derived from an EMBL/GenBank/DDBJ whole genome shotgun (WGS) entry which is preliminary data.</text>
</comment>
<gene>
    <name evidence="9" type="ORF">A1O9_10437</name>
</gene>
<evidence type="ECO:0000256" key="2">
    <source>
        <dbReference type="ARBA" id="ARBA00022692"/>
    </source>
</evidence>
<evidence type="ECO:0000313" key="10">
    <source>
        <dbReference type="Proteomes" id="UP000027920"/>
    </source>
</evidence>
<evidence type="ECO:0000256" key="6">
    <source>
        <dbReference type="SAM" id="MobiDB-lite"/>
    </source>
</evidence>
<evidence type="ECO:0000313" key="9">
    <source>
        <dbReference type="EMBL" id="KEF53462.1"/>
    </source>
</evidence>
<sequence>MAPTDIFQCTPISYTWTGWSGATEGHCLNIYIQAWISGILNILLDIFVILLPIPHLLKLTMSRKKKAQVVAMFSVGLCVTLTSVARLTSLVRFRKTWNFTRDYTGISYMSTLEVDIGIICACMPAIQLLLRRVAPGILGSSITESSQLYPHTGSHARTKSTRHPSSHITQSKSITMTITTTVADMPKDSDSVIELVDTERQVHNSNGDCGSSATVSTEHYPHRLEW</sequence>
<dbReference type="STRING" id="1182545.A0A072P1B0"/>
<feature type="region of interest" description="Disordered" evidence="6">
    <location>
        <begin position="148"/>
        <end position="168"/>
    </location>
</feature>
<dbReference type="GeneID" id="25285341"/>
<evidence type="ECO:0000256" key="4">
    <source>
        <dbReference type="ARBA" id="ARBA00023136"/>
    </source>
</evidence>
<reference evidence="9 10" key="1">
    <citation type="submission" date="2013-03" db="EMBL/GenBank/DDBJ databases">
        <title>The Genome Sequence of Exophiala aquamarina CBS 119918.</title>
        <authorList>
            <consortium name="The Broad Institute Genomics Platform"/>
            <person name="Cuomo C."/>
            <person name="de Hoog S."/>
            <person name="Gorbushina A."/>
            <person name="Walker B."/>
            <person name="Young S.K."/>
            <person name="Zeng Q."/>
            <person name="Gargeya S."/>
            <person name="Fitzgerald M."/>
            <person name="Haas B."/>
            <person name="Abouelleil A."/>
            <person name="Allen A.W."/>
            <person name="Alvarado L."/>
            <person name="Arachchi H.M."/>
            <person name="Berlin A.M."/>
            <person name="Chapman S.B."/>
            <person name="Gainer-Dewar J."/>
            <person name="Goldberg J."/>
            <person name="Griggs A."/>
            <person name="Gujja S."/>
            <person name="Hansen M."/>
            <person name="Howarth C."/>
            <person name="Imamovic A."/>
            <person name="Ireland A."/>
            <person name="Larimer J."/>
            <person name="McCowan C."/>
            <person name="Murphy C."/>
            <person name="Pearson M."/>
            <person name="Poon T.W."/>
            <person name="Priest M."/>
            <person name="Roberts A."/>
            <person name="Saif S."/>
            <person name="Shea T."/>
            <person name="Sisk P."/>
            <person name="Sykes S."/>
            <person name="Wortman J."/>
            <person name="Nusbaum C."/>
            <person name="Birren B."/>
        </authorList>
    </citation>
    <scope>NUCLEOTIDE SEQUENCE [LARGE SCALE GENOMIC DNA]</scope>
    <source>
        <strain evidence="9 10">CBS 119918</strain>
    </source>
</reference>
<dbReference type="PANTHER" id="PTHR33048:SF47">
    <property type="entry name" value="INTEGRAL MEMBRANE PROTEIN-RELATED"/>
    <property type="match status" value="1"/>
</dbReference>
<name>A0A072P1B0_9EURO</name>
<dbReference type="GO" id="GO:0016020">
    <property type="term" value="C:membrane"/>
    <property type="evidence" value="ECO:0007669"/>
    <property type="project" value="UniProtKB-SubCell"/>
</dbReference>
<feature type="transmembrane region" description="Helical" evidence="7">
    <location>
        <begin position="34"/>
        <end position="57"/>
    </location>
</feature>
<evidence type="ECO:0000256" key="1">
    <source>
        <dbReference type="ARBA" id="ARBA00004141"/>
    </source>
</evidence>
<dbReference type="Proteomes" id="UP000027920">
    <property type="component" value="Unassembled WGS sequence"/>
</dbReference>
<feature type="compositionally biased region" description="Basic residues" evidence="6">
    <location>
        <begin position="154"/>
        <end position="165"/>
    </location>
</feature>
<dbReference type="EMBL" id="AMGV01000013">
    <property type="protein sequence ID" value="KEF53462.1"/>
    <property type="molecule type" value="Genomic_DNA"/>
</dbReference>
<dbReference type="AlphaFoldDB" id="A0A072P1B0"/>
<dbReference type="HOGENOM" id="CLU_1224783_0_0_1"/>
<protein>
    <recommendedName>
        <fullName evidence="8">Rhodopsin domain-containing protein</fullName>
    </recommendedName>
</protein>
<keyword evidence="3 7" id="KW-1133">Transmembrane helix</keyword>
<keyword evidence="2 7" id="KW-0812">Transmembrane</keyword>
<feature type="transmembrane region" description="Helical" evidence="7">
    <location>
        <begin position="69"/>
        <end position="88"/>
    </location>
</feature>
<dbReference type="RefSeq" id="XP_013256052.1">
    <property type="nucleotide sequence ID" value="XM_013400598.1"/>
</dbReference>
<feature type="domain" description="Rhodopsin" evidence="8">
    <location>
        <begin position="4"/>
        <end position="132"/>
    </location>
</feature>
<evidence type="ECO:0000256" key="5">
    <source>
        <dbReference type="ARBA" id="ARBA00038359"/>
    </source>
</evidence>
<dbReference type="InterPro" id="IPR052337">
    <property type="entry name" value="SAT4-like"/>
</dbReference>
<comment type="similarity">
    <text evidence="5">Belongs to the SAT4 family.</text>
</comment>
<dbReference type="OrthoDB" id="2496787at2759"/>
<comment type="subcellular location">
    <subcellularLocation>
        <location evidence="1">Membrane</location>
        <topology evidence="1">Multi-pass membrane protein</topology>
    </subcellularLocation>
</comment>
<evidence type="ECO:0000259" key="8">
    <source>
        <dbReference type="Pfam" id="PF20684"/>
    </source>
</evidence>